<dbReference type="InterPro" id="IPR054539">
    <property type="entry name" value="Beta-prop_PDH"/>
</dbReference>
<organism evidence="2">
    <name type="scientific">marine metagenome</name>
    <dbReference type="NCBI Taxonomy" id="408172"/>
    <lineage>
        <taxon>unclassified sequences</taxon>
        <taxon>metagenomes</taxon>
        <taxon>ecological metagenomes</taxon>
    </lineage>
</organism>
<dbReference type="PANTHER" id="PTHR19328">
    <property type="entry name" value="HEDGEHOG-INTERACTING PROTEIN"/>
    <property type="match status" value="1"/>
</dbReference>
<feature type="domain" description="Pyrroloquinoline quinone-dependent pyranose dehydrogenase beta-propeller" evidence="1">
    <location>
        <begin position="20"/>
        <end position="306"/>
    </location>
</feature>
<dbReference type="SUPFAM" id="SSF50952">
    <property type="entry name" value="Soluble quinoprotein glucose dehydrogenase"/>
    <property type="match status" value="1"/>
</dbReference>
<evidence type="ECO:0000313" key="2">
    <source>
        <dbReference type="EMBL" id="SVD04427.1"/>
    </source>
</evidence>
<dbReference type="InterPro" id="IPR011041">
    <property type="entry name" value="Quinoprot_gluc/sorb_DH_b-prop"/>
</dbReference>
<name>A0A382S5B6_9ZZZZ</name>
<dbReference type="Pfam" id="PF22807">
    <property type="entry name" value="TrAA12"/>
    <property type="match status" value="1"/>
</dbReference>
<sequence length="315" mass="34761">MLATNIVALGQSNFDPTAISLPPGFSIEVWSDGVPNARSMALGTKGTVFVSTRRGGRVYAVTPNADGTRAVTTIKDGLRMPNGIAFKDDALYVAENHRIIRFDNIEESLAHPGAPIVINDSLSTERHHGWRYIDFGPDDKLYIALGAPCNVCESDGLANISRMNPDGSEQEVYVEGIRNSVGFAWYPGTSELWFTDNGRDLMGDDIPAGELNRVSLPARHFGFPYCHAGDIPDPDFGKKRLCSEFEPPVQKLGPHVAPLGMIFYTGEMFPAEYRNQILIAEHGSWNRSRKIGYRITLVRIKQGDPVDYVVFADGW</sequence>
<dbReference type="EMBL" id="UINC01126138">
    <property type="protein sequence ID" value="SVD04427.1"/>
    <property type="molecule type" value="Genomic_DNA"/>
</dbReference>
<dbReference type="Gene3D" id="2.120.10.30">
    <property type="entry name" value="TolB, C-terminal domain"/>
    <property type="match status" value="1"/>
</dbReference>
<feature type="non-terminal residue" evidence="2">
    <location>
        <position position="315"/>
    </location>
</feature>
<dbReference type="PANTHER" id="PTHR19328:SF40">
    <property type="entry name" value="BLL0591 PROTEIN"/>
    <property type="match status" value="1"/>
</dbReference>
<dbReference type="InterPro" id="IPR011042">
    <property type="entry name" value="6-blade_b-propeller_TolB-like"/>
</dbReference>
<accession>A0A382S5B6</accession>
<evidence type="ECO:0000259" key="1">
    <source>
        <dbReference type="Pfam" id="PF22807"/>
    </source>
</evidence>
<reference evidence="2" key="1">
    <citation type="submission" date="2018-05" db="EMBL/GenBank/DDBJ databases">
        <authorList>
            <person name="Lanie J.A."/>
            <person name="Ng W.-L."/>
            <person name="Kazmierczak K.M."/>
            <person name="Andrzejewski T.M."/>
            <person name="Davidsen T.M."/>
            <person name="Wayne K.J."/>
            <person name="Tettelin H."/>
            <person name="Glass J.I."/>
            <person name="Rusch D."/>
            <person name="Podicherti R."/>
            <person name="Tsui H.-C.T."/>
            <person name="Winkler M.E."/>
        </authorList>
    </citation>
    <scope>NUCLEOTIDE SEQUENCE</scope>
</reference>
<gene>
    <name evidence="2" type="ORF">METZ01_LOCUS357281</name>
</gene>
<dbReference type="AlphaFoldDB" id="A0A382S5B6"/>
<protein>
    <recommendedName>
        <fullName evidence="1">Pyrroloquinoline quinone-dependent pyranose dehydrogenase beta-propeller domain-containing protein</fullName>
    </recommendedName>
</protein>
<proteinExistence type="predicted"/>